<keyword evidence="1" id="KW-1133">Transmembrane helix</keyword>
<organism evidence="2 3">
    <name type="scientific">Dufourea novaeangliae</name>
    <name type="common">Sweat bee</name>
    <dbReference type="NCBI Taxonomy" id="178035"/>
    <lineage>
        <taxon>Eukaryota</taxon>
        <taxon>Metazoa</taxon>
        <taxon>Ecdysozoa</taxon>
        <taxon>Arthropoda</taxon>
        <taxon>Hexapoda</taxon>
        <taxon>Insecta</taxon>
        <taxon>Pterygota</taxon>
        <taxon>Neoptera</taxon>
        <taxon>Endopterygota</taxon>
        <taxon>Hymenoptera</taxon>
        <taxon>Apocrita</taxon>
        <taxon>Aculeata</taxon>
        <taxon>Apoidea</taxon>
        <taxon>Anthophila</taxon>
        <taxon>Halictidae</taxon>
        <taxon>Rophitinae</taxon>
        <taxon>Dufourea</taxon>
    </lineage>
</organism>
<sequence>KKWIPGMYPETEEERKAAAEKYGLHPYEYKPYPNDEHSVGDYPELPQLSVEAQDPYYPWDFPASRRNYNEPVHRHFDIMGPDHVAYGVRTREDYHKCALIFVGLIVSYLVFSLHTVDTKPAFAEKQYPGKGKVHYTFEPAK</sequence>
<dbReference type="GO" id="GO:0005739">
    <property type="term" value="C:mitochondrion"/>
    <property type="evidence" value="ECO:0007669"/>
    <property type="project" value="InterPro"/>
</dbReference>
<keyword evidence="3" id="KW-1185">Reference proteome</keyword>
<keyword evidence="1" id="KW-0812">Transmembrane</keyword>
<name>A0A154PRI9_DUFNO</name>
<dbReference type="Proteomes" id="UP000076502">
    <property type="component" value="Unassembled WGS sequence"/>
</dbReference>
<keyword evidence="1" id="KW-0472">Membrane</keyword>
<dbReference type="OrthoDB" id="2014058at2759"/>
<proteinExistence type="predicted"/>
<dbReference type="PANTHER" id="PTHR12840:SF1">
    <property type="entry name" value="NADH DEHYDROGENASE [UBIQUINONE] 1 BETA SUBCOMPLEX SUBUNIT 8, MITOCHONDRIAL"/>
    <property type="match status" value="1"/>
</dbReference>
<dbReference type="STRING" id="178035.A0A154PRI9"/>
<protein>
    <submittedName>
        <fullName evidence="2">NADH dehydrogenase [ubiquinone] 1 beta subcomplex subunit 8, mitochondrial</fullName>
    </submittedName>
</protein>
<dbReference type="PANTHER" id="PTHR12840">
    <property type="entry name" value="NADH-UBIQUINONE OXIDOREDUCTASE ASHI SUBUNIT"/>
    <property type="match status" value="1"/>
</dbReference>
<evidence type="ECO:0000313" key="2">
    <source>
        <dbReference type="EMBL" id="KZC13964.1"/>
    </source>
</evidence>
<gene>
    <name evidence="2" type="ORF">WN55_06495</name>
</gene>
<reference evidence="2 3" key="1">
    <citation type="submission" date="2015-07" db="EMBL/GenBank/DDBJ databases">
        <title>The genome of Dufourea novaeangliae.</title>
        <authorList>
            <person name="Pan H."/>
            <person name="Kapheim K."/>
        </authorList>
    </citation>
    <scope>NUCLEOTIDE SEQUENCE [LARGE SCALE GENOMIC DNA]</scope>
    <source>
        <strain evidence="2">0120121106</strain>
        <tissue evidence="2">Whole body</tissue>
    </source>
</reference>
<dbReference type="InterPro" id="IPR008699">
    <property type="entry name" value="NDUFB8"/>
</dbReference>
<evidence type="ECO:0000256" key="1">
    <source>
        <dbReference type="SAM" id="Phobius"/>
    </source>
</evidence>
<accession>A0A154PRI9</accession>
<dbReference type="Pfam" id="PF05821">
    <property type="entry name" value="NDUF_B8"/>
    <property type="match status" value="1"/>
</dbReference>
<evidence type="ECO:0000313" key="3">
    <source>
        <dbReference type="Proteomes" id="UP000076502"/>
    </source>
</evidence>
<dbReference type="AlphaFoldDB" id="A0A154PRI9"/>
<keyword evidence="2" id="KW-0830">Ubiquinone</keyword>
<dbReference type="EMBL" id="KQ435028">
    <property type="protein sequence ID" value="KZC13964.1"/>
    <property type="molecule type" value="Genomic_DNA"/>
</dbReference>
<feature type="transmembrane region" description="Helical" evidence="1">
    <location>
        <begin position="97"/>
        <end position="116"/>
    </location>
</feature>
<feature type="non-terminal residue" evidence="2">
    <location>
        <position position="1"/>
    </location>
</feature>